<sequence length="198" mass="21427">MSSMSHSESTTASVAVPAASSRCLMRGTFNCKQGESLLEPRNESTSTHKWSLQRHVSLWFDHGESERIWGKDESTENRGAARKGNIPVFSYSASSEGRSGGGCRSVAVRTGSGLARVHAHGHKYIHRDANVAERMHTTRDGSSTHSKCPITSRCTISSESAPKHANRRCGAHSTRNPHQSAHSIANPLQAGLHDRASS</sequence>
<protein>
    <submittedName>
        <fullName evidence="2">Uncharacterized protein</fullName>
    </submittedName>
</protein>
<dbReference type="Proteomes" id="UP001221757">
    <property type="component" value="Unassembled WGS sequence"/>
</dbReference>
<name>A0AAD7GPG0_MYCRO</name>
<reference evidence="2" key="1">
    <citation type="submission" date="2023-03" db="EMBL/GenBank/DDBJ databases">
        <title>Massive genome expansion in bonnet fungi (Mycena s.s.) driven by repeated elements and novel gene families across ecological guilds.</title>
        <authorList>
            <consortium name="Lawrence Berkeley National Laboratory"/>
            <person name="Harder C.B."/>
            <person name="Miyauchi S."/>
            <person name="Viragh M."/>
            <person name="Kuo A."/>
            <person name="Thoen E."/>
            <person name="Andreopoulos B."/>
            <person name="Lu D."/>
            <person name="Skrede I."/>
            <person name="Drula E."/>
            <person name="Henrissat B."/>
            <person name="Morin E."/>
            <person name="Kohler A."/>
            <person name="Barry K."/>
            <person name="LaButti K."/>
            <person name="Morin E."/>
            <person name="Salamov A."/>
            <person name="Lipzen A."/>
            <person name="Mereny Z."/>
            <person name="Hegedus B."/>
            <person name="Baldrian P."/>
            <person name="Stursova M."/>
            <person name="Weitz H."/>
            <person name="Taylor A."/>
            <person name="Grigoriev I.V."/>
            <person name="Nagy L.G."/>
            <person name="Martin F."/>
            <person name="Kauserud H."/>
        </authorList>
    </citation>
    <scope>NUCLEOTIDE SEQUENCE</scope>
    <source>
        <strain evidence="2">CBHHK067</strain>
    </source>
</reference>
<evidence type="ECO:0000313" key="2">
    <source>
        <dbReference type="EMBL" id="KAJ7701101.1"/>
    </source>
</evidence>
<comment type="caution">
    <text evidence="2">The sequence shown here is derived from an EMBL/GenBank/DDBJ whole genome shotgun (WGS) entry which is preliminary data.</text>
</comment>
<keyword evidence="3" id="KW-1185">Reference proteome</keyword>
<dbReference type="AlphaFoldDB" id="A0AAD7GPG0"/>
<dbReference type="EMBL" id="JARKIE010000018">
    <property type="protein sequence ID" value="KAJ7701101.1"/>
    <property type="molecule type" value="Genomic_DNA"/>
</dbReference>
<evidence type="ECO:0000313" key="3">
    <source>
        <dbReference type="Proteomes" id="UP001221757"/>
    </source>
</evidence>
<organism evidence="2 3">
    <name type="scientific">Mycena rosella</name>
    <name type="common">Pink bonnet</name>
    <name type="synonym">Agaricus rosellus</name>
    <dbReference type="NCBI Taxonomy" id="1033263"/>
    <lineage>
        <taxon>Eukaryota</taxon>
        <taxon>Fungi</taxon>
        <taxon>Dikarya</taxon>
        <taxon>Basidiomycota</taxon>
        <taxon>Agaricomycotina</taxon>
        <taxon>Agaricomycetes</taxon>
        <taxon>Agaricomycetidae</taxon>
        <taxon>Agaricales</taxon>
        <taxon>Marasmiineae</taxon>
        <taxon>Mycenaceae</taxon>
        <taxon>Mycena</taxon>
    </lineage>
</organism>
<evidence type="ECO:0000256" key="1">
    <source>
        <dbReference type="SAM" id="MobiDB-lite"/>
    </source>
</evidence>
<accession>A0AAD7GPG0</accession>
<gene>
    <name evidence="2" type="ORF">B0H17DRAFT_1128394</name>
</gene>
<feature type="compositionally biased region" description="Polar residues" evidence="1">
    <location>
        <begin position="173"/>
        <end position="183"/>
    </location>
</feature>
<feature type="region of interest" description="Disordered" evidence="1">
    <location>
        <begin position="159"/>
        <end position="198"/>
    </location>
</feature>
<proteinExistence type="predicted"/>